<proteinExistence type="predicted"/>
<dbReference type="Proteomes" id="UP000652760">
    <property type="component" value="Unassembled WGS sequence"/>
</dbReference>
<protein>
    <submittedName>
        <fullName evidence="3">Amidohydrolase</fullName>
    </submittedName>
</protein>
<evidence type="ECO:0000313" key="4">
    <source>
        <dbReference type="Proteomes" id="UP000652760"/>
    </source>
</evidence>
<dbReference type="InterPro" id="IPR011650">
    <property type="entry name" value="Peptidase_M20_dimer"/>
</dbReference>
<dbReference type="PIRSF" id="PIRSF005962">
    <property type="entry name" value="Pept_M20D_amidohydro"/>
    <property type="match status" value="1"/>
</dbReference>
<dbReference type="EMBL" id="JAENHM010000078">
    <property type="protein sequence ID" value="MBK1842104.1"/>
    <property type="molecule type" value="Genomic_DNA"/>
</dbReference>
<organism evidence="3 4">
    <name type="scientific">Azospirillum endophyticum</name>
    <dbReference type="NCBI Taxonomy" id="2800326"/>
    <lineage>
        <taxon>Bacteria</taxon>
        <taxon>Pseudomonadati</taxon>
        <taxon>Pseudomonadota</taxon>
        <taxon>Alphaproteobacteria</taxon>
        <taxon>Rhodospirillales</taxon>
        <taxon>Azospirillaceae</taxon>
        <taxon>Azospirillum</taxon>
    </lineage>
</organism>
<dbReference type="InterPro" id="IPR002933">
    <property type="entry name" value="Peptidase_M20"/>
</dbReference>
<reference evidence="4" key="1">
    <citation type="submission" date="2021-01" db="EMBL/GenBank/DDBJ databases">
        <title>Genome public.</title>
        <authorList>
            <person name="Liu C."/>
            <person name="Sun Q."/>
        </authorList>
    </citation>
    <scope>NUCLEOTIDE SEQUENCE [LARGE SCALE GENOMIC DNA]</scope>
    <source>
        <strain evidence="4">YIM B02556</strain>
    </source>
</reference>
<sequence>MPRTETSGHFLERLPWLTALRRHLHAMPELSREEEATSRLVADELRRLGLVPHEHIGGFGIVAQIAGSSEGRSVALRADMDALAIQENTGLAYSSQMPGRMHACGHDGHMAMLLGAAAYLAETRNFAGSIYLIFQPAEERYGGARSMLEDGLLERFPFERIFSVHNWPGLPIGTIAVQDGPVMAGTNEFEAIFTAPGAHGAMPHLSGDPILAGGYLLTGVQQIVSRSIDPLDPAVVTIGSFNAGAAQNIIPKEARLRGTYRAFSLEALDHIRQRLEDAVRAAAVMAGVTAELVVDGPDFPPVVNVQGEASVMRRVAASIVGQSRLPACRPSMAGDDFGMFLTHRPGAYAWIGNGTESPGLHQPDYDFNDDILAIGAELLAGTAEASLRSMQS</sequence>
<dbReference type="InterPro" id="IPR036264">
    <property type="entry name" value="Bact_exopeptidase_dim_dom"/>
</dbReference>
<name>A0ABS1FFB7_9PROT</name>
<dbReference type="SUPFAM" id="SSF55031">
    <property type="entry name" value="Bacterial exopeptidase dimerisation domain"/>
    <property type="match status" value="1"/>
</dbReference>
<dbReference type="NCBIfam" id="TIGR01891">
    <property type="entry name" value="amidohydrolases"/>
    <property type="match status" value="1"/>
</dbReference>
<dbReference type="Gene3D" id="3.30.70.360">
    <property type="match status" value="1"/>
</dbReference>
<dbReference type="PANTHER" id="PTHR11014:SF63">
    <property type="entry name" value="METALLOPEPTIDASE, PUTATIVE (AFU_ORTHOLOGUE AFUA_6G09600)-RELATED"/>
    <property type="match status" value="1"/>
</dbReference>
<dbReference type="Pfam" id="PF01546">
    <property type="entry name" value="Peptidase_M20"/>
    <property type="match status" value="1"/>
</dbReference>
<dbReference type="SUPFAM" id="SSF53187">
    <property type="entry name" value="Zn-dependent exopeptidases"/>
    <property type="match status" value="1"/>
</dbReference>
<feature type="domain" description="Peptidase M20 dimerisation" evidence="2">
    <location>
        <begin position="191"/>
        <end position="283"/>
    </location>
</feature>
<dbReference type="RefSeq" id="WP_200198781.1">
    <property type="nucleotide sequence ID" value="NZ_JAENHM010000078.1"/>
</dbReference>
<comment type="caution">
    <text evidence="3">The sequence shown here is derived from an EMBL/GenBank/DDBJ whole genome shotgun (WGS) entry which is preliminary data.</text>
</comment>
<dbReference type="PANTHER" id="PTHR11014">
    <property type="entry name" value="PEPTIDASE M20 FAMILY MEMBER"/>
    <property type="match status" value="1"/>
</dbReference>
<keyword evidence="1" id="KW-0378">Hydrolase</keyword>
<accession>A0ABS1FFB7</accession>
<evidence type="ECO:0000256" key="1">
    <source>
        <dbReference type="ARBA" id="ARBA00022801"/>
    </source>
</evidence>
<gene>
    <name evidence="3" type="ORF">JHL17_32375</name>
</gene>
<dbReference type="Pfam" id="PF07687">
    <property type="entry name" value="M20_dimer"/>
    <property type="match status" value="1"/>
</dbReference>
<dbReference type="InterPro" id="IPR017439">
    <property type="entry name" value="Amidohydrolase"/>
</dbReference>
<evidence type="ECO:0000259" key="2">
    <source>
        <dbReference type="Pfam" id="PF07687"/>
    </source>
</evidence>
<evidence type="ECO:0000313" key="3">
    <source>
        <dbReference type="EMBL" id="MBK1842104.1"/>
    </source>
</evidence>
<dbReference type="Gene3D" id="3.40.630.10">
    <property type="entry name" value="Zn peptidases"/>
    <property type="match status" value="1"/>
</dbReference>
<keyword evidence="4" id="KW-1185">Reference proteome</keyword>